<dbReference type="Pfam" id="PF13489">
    <property type="entry name" value="Methyltransf_23"/>
    <property type="match status" value="1"/>
</dbReference>
<evidence type="ECO:0008006" key="3">
    <source>
        <dbReference type="Google" id="ProtNLM"/>
    </source>
</evidence>
<dbReference type="Proteomes" id="UP001149165">
    <property type="component" value="Unassembled WGS sequence"/>
</dbReference>
<reference evidence="1" key="2">
    <citation type="journal article" date="2023" name="IMA Fungus">
        <title>Comparative genomic study of the Penicillium genus elucidates a diverse pangenome and 15 lateral gene transfer events.</title>
        <authorList>
            <person name="Petersen C."/>
            <person name="Sorensen T."/>
            <person name="Nielsen M.R."/>
            <person name="Sondergaard T.E."/>
            <person name="Sorensen J.L."/>
            <person name="Fitzpatrick D.A."/>
            <person name="Frisvad J.C."/>
            <person name="Nielsen K.L."/>
        </authorList>
    </citation>
    <scope>NUCLEOTIDE SEQUENCE</scope>
    <source>
        <strain evidence="1">IBT 30069</strain>
    </source>
</reference>
<reference evidence="1" key="1">
    <citation type="submission" date="2022-11" db="EMBL/GenBank/DDBJ databases">
        <authorList>
            <person name="Petersen C."/>
        </authorList>
    </citation>
    <scope>NUCLEOTIDE SEQUENCE</scope>
    <source>
        <strain evidence="1">IBT 30069</strain>
    </source>
</reference>
<comment type="caution">
    <text evidence="1">The sequence shown here is derived from an EMBL/GenBank/DDBJ whole genome shotgun (WGS) entry which is preliminary data.</text>
</comment>
<gene>
    <name evidence="1" type="ORF">N7456_011585</name>
</gene>
<dbReference type="SUPFAM" id="SSF53335">
    <property type="entry name" value="S-adenosyl-L-methionine-dependent methyltransferases"/>
    <property type="match status" value="1"/>
</dbReference>
<dbReference type="InterPro" id="IPR029063">
    <property type="entry name" value="SAM-dependent_MTases_sf"/>
</dbReference>
<proteinExistence type="predicted"/>
<accession>A0A9W9EU54</accession>
<sequence length="331" mass="37150">MSSAKNATYLLKQDGAEACRHETFHFFQSRGCANRAPRRLASQHLVWQLHTGYSLHPKIEVRDGMTIADLGTGTGIWALQLAPSLLPNSKIVGYDISDAHLPHKEYWPSNAEFGVLDSMKDVPESLEGQFDVVHIRMWAYIPRENDPSPLIRHAAKLLSKLKKSILYFVSFLGFIQFKIDSWTKLTILFTGPGGYLQWEDARFGSFVTRGDAACEIRNMLDRVHLPSKLDFQWLEELDQHVQSAGVGFEVLDAQYGTWAPHLRPLAISNTMLAMQNLGAALDGLKQKFPSIPSQAEWLNSLEPLDASIGKLCGGQLYWPPVTLLARKYSQA</sequence>
<dbReference type="CDD" id="cd02440">
    <property type="entry name" value="AdoMet_MTases"/>
    <property type="match status" value="1"/>
</dbReference>
<keyword evidence="2" id="KW-1185">Reference proteome</keyword>
<dbReference type="OrthoDB" id="417697at2759"/>
<name>A0A9W9EU54_9EURO</name>
<protein>
    <recommendedName>
        <fullName evidence="3">Methyltransferase domain-containing protein</fullName>
    </recommendedName>
</protein>
<dbReference type="AlphaFoldDB" id="A0A9W9EU54"/>
<evidence type="ECO:0000313" key="1">
    <source>
        <dbReference type="EMBL" id="KAJ5087969.1"/>
    </source>
</evidence>
<evidence type="ECO:0000313" key="2">
    <source>
        <dbReference type="Proteomes" id="UP001149165"/>
    </source>
</evidence>
<dbReference type="EMBL" id="JAPQKH010000007">
    <property type="protein sequence ID" value="KAJ5087969.1"/>
    <property type="molecule type" value="Genomic_DNA"/>
</dbReference>
<dbReference type="Gene3D" id="3.40.50.150">
    <property type="entry name" value="Vaccinia Virus protein VP39"/>
    <property type="match status" value="1"/>
</dbReference>
<organism evidence="1 2">
    <name type="scientific">Penicillium angulare</name>
    <dbReference type="NCBI Taxonomy" id="116970"/>
    <lineage>
        <taxon>Eukaryota</taxon>
        <taxon>Fungi</taxon>
        <taxon>Dikarya</taxon>
        <taxon>Ascomycota</taxon>
        <taxon>Pezizomycotina</taxon>
        <taxon>Eurotiomycetes</taxon>
        <taxon>Eurotiomycetidae</taxon>
        <taxon>Eurotiales</taxon>
        <taxon>Aspergillaceae</taxon>
        <taxon>Penicillium</taxon>
    </lineage>
</organism>